<dbReference type="InterPro" id="IPR050385">
    <property type="entry name" value="Archaeal_FAD_synthase"/>
</dbReference>
<protein>
    <submittedName>
        <fullName evidence="4">Glycerol-3-phosphate cytidylyltransferase</fullName>
        <ecNumber evidence="4">2.7.7.39</ecNumber>
    </submittedName>
</protein>
<dbReference type="Gene3D" id="3.40.50.620">
    <property type="entry name" value="HUPs"/>
    <property type="match status" value="1"/>
</dbReference>
<dbReference type="EC" id="2.7.7.39" evidence="4"/>
<dbReference type="Proteomes" id="UP001258181">
    <property type="component" value="Unassembled WGS sequence"/>
</dbReference>
<dbReference type="RefSeq" id="WP_310258863.1">
    <property type="nucleotide sequence ID" value="NZ_JAVDWA010000003.1"/>
</dbReference>
<dbReference type="SUPFAM" id="SSF52374">
    <property type="entry name" value="Nucleotidylyl transferase"/>
    <property type="match status" value="1"/>
</dbReference>
<gene>
    <name evidence="4" type="ORF">J2X07_002351</name>
</gene>
<comment type="caution">
    <text evidence="4">The sequence shown here is derived from an EMBL/GenBank/DDBJ whole genome shotgun (WGS) entry which is preliminary data.</text>
</comment>
<sequence length="138" mass="16017">MKRYEVGYTTGVFDLFHVGHLNILKRAKEQCEYLIVGVSSDELVLNYKKKQPVISHVDRMAIVEGVKYVDRVVPQTSRDKFTAWEQLSFDVMFVGDDWKGNNLFNQLEKQFSKVGVDIVYFPYTQNVSSTLVKEKIML</sequence>
<evidence type="ECO:0000313" key="4">
    <source>
        <dbReference type="EMBL" id="MDR7073365.1"/>
    </source>
</evidence>
<dbReference type="NCBIfam" id="TIGR00125">
    <property type="entry name" value="cyt_tran_rel"/>
    <property type="match status" value="1"/>
</dbReference>
<dbReference type="PANTHER" id="PTHR43793">
    <property type="entry name" value="FAD SYNTHASE"/>
    <property type="match status" value="1"/>
</dbReference>
<keyword evidence="1 4" id="KW-0808">Transferase</keyword>
<evidence type="ECO:0000313" key="5">
    <source>
        <dbReference type="Proteomes" id="UP001258181"/>
    </source>
</evidence>
<dbReference type="Pfam" id="PF01467">
    <property type="entry name" value="CTP_transf_like"/>
    <property type="match status" value="1"/>
</dbReference>
<reference evidence="4 5" key="1">
    <citation type="submission" date="2023-07" db="EMBL/GenBank/DDBJ databases">
        <title>Sorghum-associated microbial communities from plants grown in Nebraska, USA.</title>
        <authorList>
            <person name="Schachtman D."/>
        </authorList>
    </citation>
    <scope>NUCLEOTIDE SEQUENCE [LARGE SCALE GENOMIC DNA]</scope>
    <source>
        <strain evidence="4 5">BE211</strain>
    </source>
</reference>
<feature type="domain" description="Cytidyltransferase-like" evidence="3">
    <location>
        <begin position="8"/>
        <end position="134"/>
    </location>
</feature>
<proteinExistence type="predicted"/>
<name>A0ABU1U1K4_9BACL</name>
<accession>A0ABU1U1K4</accession>
<dbReference type="GO" id="GO:0047348">
    <property type="term" value="F:glycerol-3-phosphate cytidylyltransferase activity"/>
    <property type="evidence" value="ECO:0007669"/>
    <property type="project" value="UniProtKB-EC"/>
</dbReference>
<evidence type="ECO:0000259" key="3">
    <source>
        <dbReference type="Pfam" id="PF01467"/>
    </source>
</evidence>
<evidence type="ECO:0000256" key="2">
    <source>
        <dbReference type="ARBA" id="ARBA00022695"/>
    </source>
</evidence>
<organism evidence="4 5">
    <name type="scientific">Fictibacillus barbaricus</name>
    <dbReference type="NCBI Taxonomy" id="182136"/>
    <lineage>
        <taxon>Bacteria</taxon>
        <taxon>Bacillati</taxon>
        <taxon>Bacillota</taxon>
        <taxon>Bacilli</taxon>
        <taxon>Bacillales</taxon>
        <taxon>Fictibacillaceae</taxon>
        <taxon>Fictibacillus</taxon>
    </lineage>
</organism>
<dbReference type="PANTHER" id="PTHR43793:SF1">
    <property type="entry name" value="FAD SYNTHASE"/>
    <property type="match status" value="1"/>
</dbReference>
<keyword evidence="5" id="KW-1185">Reference proteome</keyword>
<dbReference type="InterPro" id="IPR014729">
    <property type="entry name" value="Rossmann-like_a/b/a_fold"/>
</dbReference>
<dbReference type="EMBL" id="JAVDWA010000003">
    <property type="protein sequence ID" value="MDR7073365.1"/>
    <property type="molecule type" value="Genomic_DNA"/>
</dbReference>
<dbReference type="InterPro" id="IPR004821">
    <property type="entry name" value="Cyt_trans-like"/>
</dbReference>
<keyword evidence="2 4" id="KW-0548">Nucleotidyltransferase</keyword>
<evidence type="ECO:0000256" key="1">
    <source>
        <dbReference type="ARBA" id="ARBA00022679"/>
    </source>
</evidence>